<dbReference type="AlphaFoldDB" id="A0AAV2N289"/>
<sequence length="75" mass="8575">MRISANLANLTLAPIDRDCGSDEITEQKPGHSGGIWDRWPSGCAKRPRRLIIGDQIRAKRDNKLSYRRIVWIAEM</sequence>
<name>A0AAV2N289_9HYME</name>
<keyword evidence="2" id="KW-1185">Reference proteome</keyword>
<accession>A0AAV2N289</accession>
<dbReference type="EMBL" id="OZ034824">
    <property type="protein sequence ID" value="CAL1674018.1"/>
    <property type="molecule type" value="Genomic_DNA"/>
</dbReference>
<proteinExistence type="predicted"/>
<gene>
    <name evidence="1" type="ORF">LPLAT_LOCUS788</name>
</gene>
<protein>
    <submittedName>
        <fullName evidence="1">Uncharacterized protein</fullName>
    </submittedName>
</protein>
<evidence type="ECO:0000313" key="2">
    <source>
        <dbReference type="Proteomes" id="UP001497644"/>
    </source>
</evidence>
<evidence type="ECO:0000313" key="1">
    <source>
        <dbReference type="EMBL" id="CAL1674018.1"/>
    </source>
</evidence>
<reference evidence="1 2" key="1">
    <citation type="submission" date="2024-04" db="EMBL/GenBank/DDBJ databases">
        <authorList>
            <consortium name="Molecular Ecology Group"/>
        </authorList>
    </citation>
    <scope>NUCLEOTIDE SEQUENCE [LARGE SCALE GENOMIC DNA]</scope>
</reference>
<organism evidence="1 2">
    <name type="scientific">Lasius platythorax</name>
    <dbReference type="NCBI Taxonomy" id="488582"/>
    <lineage>
        <taxon>Eukaryota</taxon>
        <taxon>Metazoa</taxon>
        <taxon>Ecdysozoa</taxon>
        <taxon>Arthropoda</taxon>
        <taxon>Hexapoda</taxon>
        <taxon>Insecta</taxon>
        <taxon>Pterygota</taxon>
        <taxon>Neoptera</taxon>
        <taxon>Endopterygota</taxon>
        <taxon>Hymenoptera</taxon>
        <taxon>Apocrita</taxon>
        <taxon>Aculeata</taxon>
        <taxon>Formicoidea</taxon>
        <taxon>Formicidae</taxon>
        <taxon>Formicinae</taxon>
        <taxon>Lasius</taxon>
        <taxon>Lasius</taxon>
    </lineage>
</organism>
<dbReference type="Proteomes" id="UP001497644">
    <property type="component" value="Chromosome 1"/>
</dbReference>